<dbReference type="InterPro" id="IPR013783">
    <property type="entry name" value="Ig-like_fold"/>
</dbReference>
<dbReference type="Proteomes" id="UP000617628">
    <property type="component" value="Unassembled WGS sequence"/>
</dbReference>
<name>A0A934RVY1_9BACT</name>
<feature type="chain" id="PRO_5037704536" evidence="1">
    <location>
        <begin position="27"/>
        <end position="475"/>
    </location>
</feature>
<reference evidence="2" key="1">
    <citation type="submission" date="2021-01" db="EMBL/GenBank/DDBJ databases">
        <title>Modified the classification status of verrucomicrobia.</title>
        <authorList>
            <person name="Feng X."/>
        </authorList>
    </citation>
    <scope>NUCLEOTIDE SEQUENCE</scope>
    <source>
        <strain evidence="2">KCTC 13126</strain>
    </source>
</reference>
<dbReference type="SUPFAM" id="SSF49313">
    <property type="entry name" value="Cadherin-like"/>
    <property type="match status" value="3"/>
</dbReference>
<organism evidence="2 3">
    <name type="scientific">Pelagicoccus mobilis</name>
    <dbReference type="NCBI Taxonomy" id="415221"/>
    <lineage>
        <taxon>Bacteria</taxon>
        <taxon>Pseudomonadati</taxon>
        <taxon>Verrucomicrobiota</taxon>
        <taxon>Opitutia</taxon>
        <taxon>Puniceicoccales</taxon>
        <taxon>Pelagicoccaceae</taxon>
        <taxon>Pelagicoccus</taxon>
    </lineage>
</organism>
<evidence type="ECO:0000256" key="1">
    <source>
        <dbReference type="SAM" id="SignalP"/>
    </source>
</evidence>
<dbReference type="RefSeq" id="WP_200355696.1">
    <property type="nucleotide sequence ID" value="NZ_JAENIL010000018.1"/>
</dbReference>
<dbReference type="EMBL" id="JAENIL010000018">
    <property type="protein sequence ID" value="MBK1877481.1"/>
    <property type="molecule type" value="Genomic_DNA"/>
</dbReference>
<dbReference type="InterPro" id="IPR015919">
    <property type="entry name" value="Cadherin-like_sf"/>
</dbReference>
<protein>
    <submittedName>
        <fullName evidence="2">Ig domain-containing protein</fullName>
    </submittedName>
</protein>
<sequence length="475" mass="50278">MNKATTTSPTLLRFALFITVSISLCAAALAQRLALPDAQVGVDYEFKITPSIEVPSDTKYTADGLPPQFAISESEGTIIGDPVAAGEWDDITITLSYSDPESDDIIDNNFYFTLTITAASGTPNITSATLDSGTVGQAFSYTITADNDPQSYNATGELPAGVTVSGDTISGTPTDSGTFPIVLSSNNSLGTGPETTLTITIDPAGPVPVISSAATLSGEVNEQLSYQIVASETPTSYSASGLPPGDVDINTETGFISGSPSSEGIYIVQLKATNANGTSEAFELTITVGDVPQISSSLSINLTEYHIMDDYQLSASNNPTTFTFDAEYPLPAGLSYNSTTRKITGIPTEAGTFDVRVTPTNGVGDGVESTIVITVAEKPAAIQPRPATYSVVRSGSAFELYLEFDQSVGDLDAYNWKIETSTDLDTWTPLDLDDSSLTVTITDNEDNSKSVKVQYPNIQPTDTMIFIRYRVETKE</sequence>
<accession>A0A934RVY1</accession>
<dbReference type="Pfam" id="PF05345">
    <property type="entry name" value="He_PIG"/>
    <property type="match status" value="3"/>
</dbReference>
<evidence type="ECO:0000313" key="3">
    <source>
        <dbReference type="Proteomes" id="UP000617628"/>
    </source>
</evidence>
<dbReference type="AlphaFoldDB" id="A0A934RVY1"/>
<dbReference type="Gene3D" id="2.60.40.10">
    <property type="entry name" value="Immunoglobulins"/>
    <property type="match status" value="4"/>
</dbReference>
<keyword evidence="1" id="KW-0732">Signal</keyword>
<feature type="signal peptide" evidence="1">
    <location>
        <begin position="1"/>
        <end position="26"/>
    </location>
</feature>
<dbReference type="GO" id="GO:0005509">
    <property type="term" value="F:calcium ion binding"/>
    <property type="evidence" value="ECO:0007669"/>
    <property type="project" value="InterPro"/>
</dbReference>
<dbReference type="GO" id="GO:0016020">
    <property type="term" value="C:membrane"/>
    <property type="evidence" value="ECO:0007669"/>
    <property type="project" value="InterPro"/>
</dbReference>
<comment type="caution">
    <text evidence="2">The sequence shown here is derived from an EMBL/GenBank/DDBJ whole genome shotgun (WGS) entry which is preliminary data.</text>
</comment>
<evidence type="ECO:0000313" key="2">
    <source>
        <dbReference type="EMBL" id="MBK1877481.1"/>
    </source>
</evidence>
<keyword evidence="3" id="KW-1185">Reference proteome</keyword>
<proteinExistence type="predicted"/>
<gene>
    <name evidence="2" type="ORF">JIN87_11430</name>
</gene>